<dbReference type="GO" id="GO:0033608">
    <property type="term" value="F:formyl-CoA transferase activity"/>
    <property type="evidence" value="ECO:0007669"/>
    <property type="project" value="UniProtKB-EC"/>
</dbReference>
<evidence type="ECO:0000313" key="2">
    <source>
        <dbReference type="EMBL" id="MBB3862156.1"/>
    </source>
</evidence>
<dbReference type="EC" id="2.8.3.16" evidence="2"/>
<dbReference type="PANTHER" id="PTHR48207:SF3">
    <property type="entry name" value="SUCCINATE--HYDROXYMETHYLGLUTARATE COA-TRANSFERASE"/>
    <property type="match status" value="1"/>
</dbReference>
<comment type="caution">
    <text evidence="2">The sequence shown here is derived from an EMBL/GenBank/DDBJ whole genome shotgun (WGS) entry which is preliminary data.</text>
</comment>
<dbReference type="EMBL" id="JACICY010000010">
    <property type="protein sequence ID" value="MBB3862156.1"/>
    <property type="molecule type" value="Genomic_DNA"/>
</dbReference>
<dbReference type="InterPro" id="IPR044855">
    <property type="entry name" value="CoA-Trfase_III_dom3_sf"/>
</dbReference>
<reference evidence="2 3" key="1">
    <citation type="submission" date="2020-08" db="EMBL/GenBank/DDBJ databases">
        <title>Genomic Encyclopedia of Type Strains, Phase IV (KMG-IV): sequencing the most valuable type-strain genomes for metagenomic binning, comparative biology and taxonomic classification.</title>
        <authorList>
            <person name="Goeker M."/>
        </authorList>
    </citation>
    <scope>NUCLEOTIDE SEQUENCE [LARGE SCALE GENOMIC DNA]</scope>
    <source>
        <strain evidence="2 3">DSM 14552</strain>
    </source>
</reference>
<keyword evidence="3" id="KW-1185">Reference proteome</keyword>
<dbReference type="Gene3D" id="3.30.1540.10">
    <property type="entry name" value="formyl-coa transferase, domain 3"/>
    <property type="match status" value="1"/>
</dbReference>
<dbReference type="InterPro" id="IPR023606">
    <property type="entry name" value="CoA-Trfase_III_dom_1_sf"/>
</dbReference>
<name>A0A7W6EXD1_9SPHN</name>
<proteinExistence type="predicted"/>
<evidence type="ECO:0000256" key="1">
    <source>
        <dbReference type="ARBA" id="ARBA00022679"/>
    </source>
</evidence>
<dbReference type="PANTHER" id="PTHR48207">
    <property type="entry name" value="SUCCINATE--HYDROXYMETHYLGLUTARATE COA-TRANSFERASE"/>
    <property type="match status" value="1"/>
</dbReference>
<dbReference type="Pfam" id="PF02515">
    <property type="entry name" value="CoA_transf_3"/>
    <property type="match status" value="1"/>
</dbReference>
<dbReference type="InterPro" id="IPR003673">
    <property type="entry name" value="CoA-Trfase_fam_III"/>
</dbReference>
<organism evidence="2 3">
    <name type="scientific">Novosphingobium hassiacum</name>
    <dbReference type="NCBI Taxonomy" id="173676"/>
    <lineage>
        <taxon>Bacteria</taxon>
        <taxon>Pseudomonadati</taxon>
        <taxon>Pseudomonadota</taxon>
        <taxon>Alphaproteobacteria</taxon>
        <taxon>Sphingomonadales</taxon>
        <taxon>Sphingomonadaceae</taxon>
        <taxon>Novosphingobium</taxon>
    </lineage>
</organism>
<protein>
    <submittedName>
        <fullName evidence="2">Formyl-CoA transferase</fullName>
        <ecNumber evidence="2">2.8.3.16</ecNumber>
    </submittedName>
</protein>
<sequence length="383" mass="41014">MMDTQRLPFSHLRILDLTRARSGPTAARQFADWGADVIMIESPDGGDELTGGRHSPDFQNLHRNKRSILLNLKDEGDRAVFLDLVRSADVLLENYRPDVKHRLGIDYETLHAVNPRLVYGSISGFGQDGPNAMRPGIDQIAQGYAGLMSVTGIPGQGPVRAGYAVTDSVAGLYCALGVMTALIDREISGVGRWVRTSLLEAGIALLDFQAARYLAEGVVPGQEGNQHPTGVPMGMFATADGHVNIGAATSATFAKFARVVGRTEWLEDPRFADASARYQSRDALREEIGHALARRTSAEWIADLADEGVPCGPVYGLDEVFADQQVQHLGMTRNATSATRGAQILVSQPIQISGIPFVVRTSAPEAGSDGDAVISALRSGGHS</sequence>
<dbReference type="Proteomes" id="UP000562395">
    <property type="component" value="Unassembled WGS sequence"/>
</dbReference>
<keyword evidence="1 2" id="KW-0808">Transferase</keyword>
<dbReference type="RefSeq" id="WP_183614647.1">
    <property type="nucleotide sequence ID" value="NZ_JACICY010000010.1"/>
</dbReference>
<gene>
    <name evidence="2" type="ORF">GGQ88_003454</name>
</gene>
<dbReference type="SUPFAM" id="SSF89796">
    <property type="entry name" value="CoA-transferase family III (CaiB/BaiF)"/>
    <property type="match status" value="1"/>
</dbReference>
<dbReference type="Gene3D" id="3.40.50.10540">
    <property type="entry name" value="Crotonobetainyl-coa:carnitine coa-transferase, domain 1"/>
    <property type="match status" value="1"/>
</dbReference>
<accession>A0A7W6EXD1</accession>
<dbReference type="AlphaFoldDB" id="A0A7W6EXD1"/>
<dbReference type="InterPro" id="IPR050483">
    <property type="entry name" value="CoA-transferase_III_domain"/>
</dbReference>
<evidence type="ECO:0000313" key="3">
    <source>
        <dbReference type="Proteomes" id="UP000562395"/>
    </source>
</evidence>